<dbReference type="Gene3D" id="2.130.10.10">
    <property type="entry name" value="YVTN repeat-like/Quinoprotein amine dehydrogenase"/>
    <property type="match status" value="1"/>
</dbReference>
<dbReference type="RefSeq" id="WP_115850381.1">
    <property type="nucleotide sequence ID" value="NZ_QTUC01000001.1"/>
</dbReference>
<comment type="caution">
    <text evidence="1">The sequence shown here is derived from an EMBL/GenBank/DDBJ whole genome shotgun (WGS) entry which is preliminary data.</text>
</comment>
<dbReference type="AlphaFoldDB" id="A0A3D9V4R3"/>
<sequence length="300" mass="31666">MPTGIYVGTDDGLYILGAERRVELPGRRVRALAAGHEGLCAVVGDWEIFTSGATGIWRHVARLREARVTCVHPGPDGILVGTAGARLHRVEDRVVHALEGFDAVDGRAKWHTPSGEPPSVRSIDVDEDGTIYASVYVGGIPRSTDGGLTWQPTVDSDEQVFQVLAVPGNGPLLAATARGLATSWDRAQSWNHRTLGLAGTYCRAVAVCGDTVLLTASPTADGTSPALYRGGLEGVRFDRCDKGLPETLSGTIDTFCLSAAGSTAAFGTSEGAVYVTQDAGRSWELLADDLPPILCVLVRE</sequence>
<organism evidence="1 2">
    <name type="scientific">Thermasporomyces composti</name>
    <dbReference type="NCBI Taxonomy" id="696763"/>
    <lineage>
        <taxon>Bacteria</taxon>
        <taxon>Bacillati</taxon>
        <taxon>Actinomycetota</taxon>
        <taxon>Actinomycetes</taxon>
        <taxon>Propionibacteriales</taxon>
        <taxon>Nocardioidaceae</taxon>
        <taxon>Thermasporomyces</taxon>
    </lineage>
</organism>
<dbReference type="InterPro" id="IPR015943">
    <property type="entry name" value="WD40/YVTN_repeat-like_dom_sf"/>
</dbReference>
<evidence type="ECO:0000313" key="2">
    <source>
        <dbReference type="Proteomes" id="UP000256485"/>
    </source>
</evidence>
<name>A0A3D9V4R3_THECX</name>
<dbReference type="Proteomes" id="UP000256485">
    <property type="component" value="Unassembled WGS sequence"/>
</dbReference>
<accession>A0A3D9V4R3</accession>
<reference evidence="1 2" key="1">
    <citation type="submission" date="2018-08" db="EMBL/GenBank/DDBJ databases">
        <title>Sequencing the genomes of 1000 actinobacteria strains.</title>
        <authorList>
            <person name="Klenk H.-P."/>
        </authorList>
    </citation>
    <scope>NUCLEOTIDE SEQUENCE [LARGE SCALE GENOMIC DNA]</scope>
    <source>
        <strain evidence="1 2">DSM 22891</strain>
    </source>
</reference>
<proteinExistence type="predicted"/>
<dbReference type="OrthoDB" id="9764804at2"/>
<dbReference type="SUPFAM" id="SSF110296">
    <property type="entry name" value="Oligoxyloglucan reducing end-specific cellobiohydrolase"/>
    <property type="match status" value="1"/>
</dbReference>
<dbReference type="EMBL" id="QTUC01000001">
    <property type="protein sequence ID" value="REF36812.1"/>
    <property type="molecule type" value="Genomic_DNA"/>
</dbReference>
<evidence type="ECO:0008006" key="3">
    <source>
        <dbReference type="Google" id="ProtNLM"/>
    </source>
</evidence>
<gene>
    <name evidence="1" type="ORF">DFJ64_2244</name>
</gene>
<evidence type="ECO:0000313" key="1">
    <source>
        <dbReference type="EMBL" id="REF36812.1"/>
    </source>
</evidence>
<keyword evidence="2" id="KW-1185">Reference proteome</keyword>
<protein>
    <recommendedName>
        <fullName evidence="3">Pyrroloquinoline-quinone binding quinoprotein</fullName>
    </recommendedName>
</protein>